<evidence type="ECO:0000256" key="1">
    <source>
        <dbReference type="ARBA" id="ARBA00004245"/>
    </source>
</evidence>
<sequence length="251" mass="26843">MLTGHDQVVSGLDWAPTCGLLASCSHDGGCFVWRKDPGGGEWTPLLVVTRLNRAALCLKWSPSEGKFALGTGARTACVCHYEADNDWWVAKKIKQHESSVTSVAWHPSSAILATTSTDRRCRLFNALIQGVEGDSGHCEAAESTLFGDLLMTIECKWWPHAVAFSPRGARLAVATHGSTIVIVDGLDAQEPNGLANKDILEVKLRGLPLRSLSFLSESVLVGGGFDGEPVVLAMTAQSSQSEWTVAQGDSP</sequence>
<dbReference type="Proteomes" id="UP000708148">
    <property type="component" value="Unassembled WGS sequence"/>
</dbReference>
<organism evidence="11 12">
    <name type="scientific">Ostreobium quekettii</name>
    <dbReference type="NCBI Taxonomy" id="121088"/>
    <lineage>
        <taxon>Eukaryota</taxon>
        <taxon>Viridiplantae</taxon>
        <taxon>Chlorophyta</taxon>
        <taxon>core chlorophytes</taxon>
        <taxon>Ulvophyceae</taxon>
        <taxon>TCBD clade</taxon>
        <taxon>Bryopsidales</taxon>
        <taxon>Ostreobineae</taxon>
        <taxon>Ostreobiaceae</taxon>
        <taxon>Ostreobium</taxon>
    </lineage>
</organism>
<dbReference type="PANTHER" id="PTHR10709:SF2">
    <property type="entry name" value="ACTIN-RELATED PROTEIN 2_3 COMPLEX SUBUNIT"/>
    <property type="match status" value="1"/>
</dbReference>
<evidence type="ECO:0000256" key="3">
    <source>
        <dbReference type="ARBA" id="ARBA00022490"/>
    </source>
</evidence>
<gene>
    <name evidence="11" type="ORF">OSTQU699_LOCUS7850</name>
</gene>
<keyword evidence="7" id="KW-0206">Cytoskeleton</keyword>
<dbReference type="InterPro" id="IPR015943">
    <property type="entry name" value="WD40/YVTN_repeat-like_dom_sf"/>
</dbReference>
<evidence type="ECO:0000256" key="9">
    <source>
        <dbReference type="ARBA" id="ARBA00041789"/>
    </source>
</evidence>
<dbReference type="Pfam" id="PF00400">
    <property type="entry name" value="WD40"/>
    <property type="match status" value="2"/>
</dbReference>
<evidence type="ECO:0000256" key="5">
    <source>
        <dbReference type="ARBA" id="ARBA00022737"/>
    </source>
</evidence>
<feature type="repeat" description="WD" evidence="10">
    <location>
        <begin position="2"/>
        <end position="33"/>
    </location>
</feature>
<evidence type="ECO:0000256" key="6">
    <source>
        <dbReference type="ARBA" id="ARBA00023203"/>
    </source>
</evidence>
<keyword evidence="6" id="KW-0009">Actin-binding</keyword>
<keyword evidence="12" id="KW-1185">Reference proteome</keyword>
<evidence type="ECO:0000256" key="10">
    <source>
        <dbReference type="PROSITE-ProRule" id="PRU00221"/>
    </source>
</evidence>
<dbReference type="Gene3D" id="2.130.10.10">
    <property type="entry name" value="YVTN repeat-like/Quinoprotein amine dehydrogenase"/>
    <property type="match status" value="1"/>
</dbReference>
<dbReference type="InterPro" id="IPR017383">
    <property type="entry name" value="ARPC1"/>
</dbReference>
<dbReference type="PANTHER" id="PTHR10709">
    <property type="entry name" value="ACTIN-RELATED PROTEIN 2/3 COMPLEX SUBUNIT 1"/>
    <property type="match status" value="1"/>
</dbReference>
<comment type="subcellular location">
    <subcellularLocation>
        <location evidence="1">Cytoplasm</location>
        <location evidence="1">Cytoskeleton</location>
    </subcellularLocation>
</comment>
<dbReference type="EMBL" id="CAJHUC010001847">
    <property type="protein sequence ID" value="CAD7702493.1"/>
    <property type="molecule type" value="Genomic_DNA"/>
</dbReference>
<dbReference type="GO" id="GO:0005885">
    <property type="term" value="C:Arp2/3 protein complex"/>
    <property type="evidence" value="ECO:0007669"/>
    <property type="project" value="InterPro"/>
</dbReference>
<dbReference type="SUPFAM" id="SSF50978">
    <property type="entry name" value="WD40 repeat-like"/>
    <property type="match status" value="1"/>
</dbReference>
<name>A0A8S1J8U0_9CHLO</name>
<evidence type="ECO:0000313" key="11">
    <source>
        <dbReference type="EMBL" id="CAD7702493.1"/>
    </source>
</evidence>
<evidence type="ECO:0000256" key="2">
    <source>
        <dbReference type="ARBA" id="ARBA00006260"/>
    </source>
</evidence>
<dbReference type="GO" id="GO:0034314">
    <property type="term" value="P:Arp2/3 complex-mediated actin nucleation"/>
    <property type="evidence" value="ECO:0007669"/>
    <property type="project" value="InterPro"/>
</dbReference>
<dbReference type="OrthoDB" id="406844at2759"/>
<keyword evidence="4 10" id="KW-0853">WD repeat</keyword>
<dbReference type="GO" id="GO:0051015">
    <property type="term" value="F:actin filament binding"/>
    <property type="evidence" value="ECO:0007669"/>
    <property type="project" value="TreeGrafter"/>
</dbReference>
<dbReference type="AlphaFoldDB" id="A0A8S1J8U0"/>
<keyword evidence="5" id="KW-0677">Repeat</keyword>
<evidence type="ECO:0000256" key="4">
    <source>
        <dbReference type="ARBA" id="ARBA00022574"/>
    </source>
</evidence>
<reference evidence="11" key="1">
    <citation type="submission" date="2020-12" db="EMBL/GenBank/DDBJ databases">
        <authorList>
            <person name="Iha C."/>
        </authorList>
    </citation>
    <scope>NUCLEOTIDE SEQUENCE</scope>
</reference>
<feature type="repeat" description="WD" evidence="10">
    <location>
        <begin position="93"/>
        <end position="125"/>
    </location>
</feature>
<comment type="similarity">
    <text evidence="2">Belongs to the WD repeat ARPC1 family.</text>
</comment>
<evidence type="ECO:0000256" key="7">
    <source>
        <dbReference type="ARBA" id="ARBA00023212"/>
    </source>
</evidence>
<dbReference type="InterPro" id="IPR001680">
    <property type="entry name" value="WD40_rpt"/>
</dbReference>
<protein>
    <recommendedName>
        <fullName evidence="8">Arp2/3 complex 41 kDa subunit</fullName>
    </recommendedName>
    <alternativeName>
        <fullName evidence="9">p41-ARC</fullName>
    </alternativeName>
</protein>
<dbReference type="InterPro" id="IPR036322">
    <property type="entry name" value="WD40_repeat_dom_sf"/>
</dbReference>
<evidence type="ECO:0000313" key="12">
    <source>
        <dbReference type="Proteomes" id="UP000708148"/>
    </source>
</evidence>
<dbReference type="PROSITE" id="PS50082">
    <property type="entry name" value="WD_REPEATS_2"/>
    <property type="match status" value="2"/>
</dbReference>
<comment type="caution">
    <text evidence="11">The sequence shown here is derived from an EMBL/GenBank/DDBJ whole genome shotgun (WGS) entry which is preliminary data.</text>
</comment>
<accession>A0A8S1J8U0</accession>
<evidence type="ECO:0000256" key="8">
    <source>
        <dbReference type="ARBA" id="ARBA00041244"/>
    </source>
</evidence>
<proteinExistence type="inferred from homology"/>
<keyword evidence="3" id="KW-0963">Cytoplasm</keyword>
<dbReference type="PROSITE" id="PS50294">
    <property type="entry name" value="WD_REPEATS_REGION"/>
    <property type="match status" value="2"/>
</dbReference>
<dbReference type="SMART" id="SM00320">
    <property type="entry name" value="WD40"/>
    <property type="match status" value="4"/>
</dbReference>